<reference evidence="2" key="1">
    <citation type="submission" date="2022-01" db="EMBL/GenBank/DDBJ databases">
        <authorList>
            <person name="King R."/>
        </authorList>
    </citation>
    <scope>NUCLEOTIDE SEQUENCE</scope>
</reference>
<feature type="signal peptide" evidence="1">
    <location>
        <begin position="1"/>
        <end position="18"/>
    </location>
</feature>
<protein>
    <submittedName>
        <fullName evidence="2">Uncharacterized protein</fullName>
    </submittedName>
</protein>
<keyword evidence="1" id="KW-0732">Signal</keyword>
<accession>A0A9N9XIK8</accession>
<feature type="chain" id="PRO_5040486008" evidence="1">
    <location>
        <begin position="19"/>
        <end position="106"/>
    </location>
</feature>
<evidence type="ECO:0000256" key="1">
    <source>
        <dbReference type="SAM" id="SignalP"/>
    </source>
</evidence>
<keyword evidence="3" id="KW-1185">Reference proteome</keyword>
<dbReference type="Proteomes" id="UP001153712">
    <property type="component" value="Chromosome 1"/>
</dbReference>
<dbReference type="AlphaFoldDB" id="A0A9N9XIK8"/>
<dbReference type="EMBL" id="OU900094">
    <property type="protein sequence ID" value="CAG9853711.1"/>
    <property type="molecule type" value="Genomic_DNA"/>
</dbReference>
<name>A0A9N9XIK8_PHYSR</name>
<organism evidence="2 3">
    <name type="scientific">Phyllotreta striolata</name>
    <name type="common">Striped flea beetle</name>
    <name type="synonym">Crioceris striolata</name>
    <dbReference type="NCBI Taxonomy" id="444603"/>
    <lineage>
        <taxon>Eukaryota</taxon>
        <taxon>Metazoa</taxon>
        <taxon>Ecdysozoa</taxon>
        <taxon>Arthropoda</taxon>
        <taxon>Hexapoda</taxon>
        <taxon>Insecta</taxon>
        <taxon>Pterygota</taxon>
        <taxon>Neoptera</taxon>
        <taxon>Endopterygota</taxon>
        <taxon>Coleoptera</taxon>
        <taxon>Polyphaga</taxon>
        <taxon>Cucujiformia</taxon>
        <taxon>Chrysomeloidea</taxon>
        <taxon>Chrysomelidae</taxon>
        <taxon>Galerucinae</taxon>
        <taxon>Alticini</taxon>
        <taxon>Phyllotreta</taxon>
    </lineage>
</organism>
<evidence type="ECO:0000313" key="3">
    <source>
        <dbReference type="Proteomes" id="UP001153712"/>
    </source>
</evidence>
<proteinExistence type="predicted"/>
<gene>
    <name evidence="2" type="ORF">PHYEVI_LOCUS183</name>
</gene>
<evidence type="ECO:0000313" key="2">
    <source>
        <dbReference type="EMBL" id="CAG9853711.1"/>
    </source>
</evidence>
<sequence>MKVSLVFLIFGFCGIALAGHSNYNSRHDASQHDRYRHSARNRAVLLIDEENEKDPTVYASYKPYAHEMDPTVYGSYTPYSPYIVGVDRTPAYEPYPHHSRQRYGLA</sequence>